<evidence type="ECO:0000313" key="5">
    <source>
        <dbReference type="Proteomes" id="UP000283087"/>
    </source>
</evidence>
<feature type="compositionally biased region" description="Low complexity" evidence="1">
    <location>
        <begin position="179"/>
        <end position="191"/>
    </location>
</feature>
<dbReference type="Pfam" id="PF14258">
    <property type="entry name" value="DUF4350"/>
    <property type="match status" value="1"/>
</dbReference>
<dbReference type="EMBL" id="RQXW01000005">
    <property type="protein sequence ID" value="RTE66418.1"/>
    <property type="molecule type" value="Genomic_DNA"/>
</dbReference>
<keyword evidence="2" id="KW-0812">Transmembrane</keyword>
<gene>
    <name evidence="4" type="ORF">EH243_07435</name>
</gene>
<dbReference type="OrthoDB" id="6638317at2"/>
<evidence type="ECO:0000256" key="2">
    <source>
        <dbReference type="SAM" id="Phobius"/>
    </source>
</evidence>
<keyword evidence="2" id="KW-0472">Membrane</keyword>
<name>A0A430KSH6_9GAMM</name>
<evidence type="ECO:0000313" key="4">
    <source>
        <dbReference type="EMBL" id="RTE66418.1"/>
    </source>
</evidence>
<keyword evidence="5" id="KW-1185">Reference proteome</keyword>
<dbReference type="InterPro" id="IPR029062">
    <property type="entry name" value="Class_I_gatase-like"/>
</dbReference>
<feature type="domain" description="DUF4350" evidence="3">
    <location>
        <begin position="68"/>
        <end position="272"/>
    </location>
</feature>
<evidence type="ECO:0000259" key="3">
    <source>
        <dbReference type="Pfam" id="PF14258"/>
    </source>
</evidence>
<feature type="region of interest" description="Disordered" evidence="1">
    <location>
        <begin position="167"/>
        <end position="191"/>
    </location>
</feature>
<feature type="transmembrane region" description="Helical" evidence="2">
    <location>
        <begin position="30"/>
        <end position="51"/>
    </location>
</feature>
<feature type="transmembrane region" description="Helical" evidence="2">
    <location>
        <begin position="297"/>
        <end position="317"/>
    </location>
</feature>
<comment type="caution">
    <text evidence="4">The sequence shown here is derived from an EMBL/GenBank/DDBJ whole genome shotgun (WGS) entry which is preliminary data.</text>
</comment>
<organism evidence="4 5">
    <name type="scientific">Amphritea opalescens</name>
    <dbReference type="NCBI Taxonomy" id="2490544"/>
    <lineage>
        <taxon>Bacteria</taxon>
        <taxon>Pseudomonadati</taxon>
        <taxon>Pseudomonadota</taxon>
        <taxon>Gammaproteobacteria</taxon>
        <taxon>Oceanospirillales</taxon>
        <taxon>Oceanospirillaceae</taxon>
        <taxon>Amphritea</taxon>
    </lineage>
</organism>
<dbReference type="SUPFAM" id="SSF52317">
    <property type="entry name" value="Class I glutamine amidotransferase-like"/>
    <property type="match status" value="1"/>
</dbReference>
<reference evidence="4 5" key="1">
    <citation type="submission" date="2018-11" db="EMBL/GenBank/DDBJ databases">
        <title>The draft genome sequence of Amphritea opalescens ANRC-JH13T.</title>
        <authorList>
            <person name="Fang Z."/>
            <person name="Zhang Y."/>
            <person name="Han X."/>
        </authorList>
    </citation>
    <scope>NUCLEOTIDE SEQUENCE [LARGE SCALE GENOMIC DNA]</scope>
    <source>
        <strain evidence="4 5">ANRC-JH13</strain>
    </source>
</reference>
<accession>A0A430KSH6</accession>
<proteinExistence type="predicted"/>
<dbReference type="AlphaFoldDB" id="A0A430KSH6"/>
<dbReference type="InterPro" id="IPR025646">
    <property type="entry name" value="DUF4350"/>
</dbReference>
<evidence type="ECO:0000256" key="1">
    <source>
        <dbReference type="SAM" id="MobiDB-lite"/>
    </source>
</evidence>
<keyword evidence="2" id="KW-1133">Transmembrane helix</keyword>
<sequence>MVIYPPRKHRCYSYVNVGRRHTAMSATNRMVLWGLGALLIAGLAWYAQWFFTHYERQTDERRVDVSPQAQRNPLFAAELFLSELGYEVESFRARDLTARLPSSNDALVVRRMPPDLTDQQRNMLKRWVSDGGVLMLTPPSFDQNDEISNAFLADLGVQMRASQEGEEDAECESEDCPISTDSTGEESTGSGYRTVTMTLAGEPEPIEASFRQGRFLQDRDQWAEAQFGSGEGAQLLEFAIGRGKVYVLSDLDLFTNGRINELDHAFLLSHLVSGSQKVWLQYGIDTPSLPVFLWQKIPFILMSLGALLLLMGWRLFLYTGPRLNLDKVQRRNLLEHIDATADYAWRLDKGYSLFDHNRKTLEQAWRKRHPGLNMMDNTARAEWIGEKTGMAGRAVERSLYQPITKDQDFIKATLVLQQLASGLKQRELR</sequence>
<dbReference type="Proteomes" id="UP000283087">
    <property type="component" value="Unassembled WGS sequence"/>
</dbReference>
<protein>
    <submittedName>
        <fullName evidence="4">DUF4350 domain-containing protein</fullName>
    </submittedName>
</protein>